<dbReference type="SUPFAM" id="SSF81321">
    <property type="entry name" value="Family A G protein-coupled receptor-like"/>
    <property type="match status" value="1"/>
</dbReference>
<proteinExistence type="inferred from homology"/>
<feature type="domain" description="G-protein coupled receptors family 1 profile" evidence="14">
    <location>
        <begin position="44"/>
        <end position="293"/>
    </location>
</feature>
<evidence type="ECO:0000256" key="10">
    <source>
        <dbReference type="ARBA" id="ARBA00023224"/>
    </source>
</evidence>
<accession>A0A2D0QA65</accession>
<dbReference type="Proteomes" id="UP000221080">
    <property type="component" value="Chromosome 28"/>
</dbReference>
<evidence type="ECO:0000256" key="2">
    <source>
        <dbReference type="ARBA" id="ARBA00022475"/>
    </source>
</evidence>
<evidence type="ECO:0000259" key="14">
    <source>
        <dbReference type="PROSITE" id="PS50262"/>
    </source>
</evidence>
<dbReference type="InterPro" id="IPR002279">
    <property type="entry name" value="Mel_rcpt_1C"/>
</dbReference>
<dbReference type="PRINTS" id="PR01150">
    <property type="entry name" value="MELATONIN1CR"/>
</dbReference>
<dbReference type="PROSITE" id="PS50262">
    <property type="entry name" value="G_PROTEIN_RECEP_F1_2"/>
    <property type="match status" value="1"/>
</dbReference>
<comment type="subcellular location">
    <subcellularLocation>
        <location evidence="1">Cell membrane</location>
        <topology evidence="1">Multi-pass membrane protein</topology>
    </subcellularLocation>
</comment>
<dbReference type="InterPro" id="IPR000025">
    <property type="entry name" value="Melatonin_rcpt"/>
</dbReference>
<feature type="transmembrane region" description="Helical" evidence="13">
    <location>
        <begin position="144"/>
        <end position="165"/>
    </location>
</feature>
<feature type="transmembrane region" description="Helical" evidence="13">
    <location>
        <begin position="27"/>
        <end position="52"/>
    </location>
</feature>
<keyword evidence="6" id="KW-0090">Biological rhythms</keyword>
<evidence type="ECO:0000256" key="7">
    <source>
        <dbReference type="ARBA" id="ARBA00023136"/>
    </source>
</evidence>
<evidence type="ECO:0000256" key="11">
    <source>
        <dbReference type="ARBA" id="ARBA00024876"/>
    </source>
</evidence>
<gene>
    <name evidence="16" type="primary">mtnr1c</name>
</gene>
<dbReference type="Pfam" id="PF00001">
    <property type="entry name" value="7tm_1"/>
    <property type="match status" value="1"/>
</dbReference>
<evidence type="ECO:0000256" key="13">
    <source>
        <dbReference type="SAM" id="Phobius"/>
    </source>
</evidence>
<comment type="similarity">
    <text evidence="12">Belongs to the G-protein coupled receptor 1 family.</text>
</comment>
<evidence type="ECO:0000256" key="12">
    <source>
        <dbReference type="RuleBase" id="RU000688"/>
    </source>
</evidence>
<evidence type="ECO:0000256" key="8">
    <source>
        <dbReference type="ARBA" id="ARBA00023157"/>
    </source>
</evidence>
<feature type="transmembrane region" description="Helical" evidence="13">
    <location>
        <begin position="64"/>
        <end position="90"/>
    </location>
</feature>
<dbReference type="CTD" id="30661"/>
<dbReference type="FunFam" id="1.20.1070.10:FF:000056">
    <property type="entry name" value="Melatonin receptor type 1A"/>
    <property type="match status" value="1"/>
</dbReference>
<dbReference type="Gene3D" id="1.20.1070.10">
    <property type="entry name" value="Rhodopsin 7-helix transmembrane proteins"/>
    <property type="match status" value="1"/>
</dbReference>
<keyword evidence="9 12" id="KW-0675">Receptor</keyword>
<evidence type="ECO:0000256" key="9">
    <source>
        <dbReference type="ARBA" id="ARBA00023170"/>
    </source>
</evidence>
<keyword evidence="10 12" id="KW-0807">Transducer</keyword>
<keyword evidence="3 12" id="KW-0812">Transmembrane</keyword>
<dbReference type="RefSeq" id="XP_017315192.1">
    <property type="nucleotide sequence ID" value="XM_017459703.3"/>
</dbReference>
<keyword evidence="7 13" id="KW-0472">Membrane</keyword>
<dbReference type="InterPro" id="IPR000276">
    <property type="entry name" value="GPCR_Rhodpsn"/>
</dbReference>
<dbReference type="PRINTS" id="PR00857">
    <property type="entry name" value="MELATONINR"/>
</dbReference>
<dbReference type="PRINTS" id="PR00237">
    <property type="entry name" value="GPCRRHODOPSN"/>
</dbReference>
<feature type="transmembrane region" description="Helical" evidence="13">
    <location>
        <begin position="273"/>
        <end position="296"/>
    </location>
</feature>
<dbReference type="GO" id="GO:0005886">
    <property type="term" value="C:plasma membrane"/>
    <property type="evidence" value="ECO:0007669"/>
    <property type="project" value="UniProtKB-SubCell"/>
</dbReference>
<dbReference type="GO" id="GO:0048511">
    <property type="term" value="P:rhythmic process"/>
    <property type="evidence" value="ECO:0007669"/>
    <property type="project" value="UniProtKB-KW"/>
</dbReference>
<name>A0A2D0QA65_ICTPU</name>
<comment type="function">
    <text evidence="11">High affinity receptor for melatonin. The activity of this receptor is mediated by pertussis toxin sensitive G proteins that inhibits adenylate cyclase activity.</text>
</comment>
<dbReference type="STRING" id="7998.ENSIPUP00000026951"/>
<evidence type="ECO:0000256" key="6">
    <source>
        <dbReference type="ARBA" id="ARBA00023108"/>
    </source>
</evidence>
<protein>
    <submittedName>
        <fullName evidence="16">Melatonin receptor type 1C</fullName>
    </submittedName>
</protein>
<keyword evidence="2" id="KW-1003">Cell membrane</keyword>
<dbReference type="InterPro" id="IPR017452">
    <property type="entry name" value="GPCR_Rhodpsn_7TM"/>
</dbReference>
<keyword evidence="15" id="KW-1185">Reference proteome</keyword>
<dbReference type="OMA" id="YLCLTWL"/>
<sequence>MALVVNLSCAWCASSLPDTGPDSRAVTAALAAILIFTIVADVLGNVLVILSVYRNKKLRNAGNLFVVSLSVADLVVALYPYPLALLAIFHGGWTLDAVQCQLSGFVLGLGVIGSVFNITAIAINRYCYICHTLDYEHWYTRRNTCLCVCLTWLLSVVATLPNFLLGSLTYDPRVFSCTFTQTVSSLYTSCVVLVHFLIPLAVVSFCYLRIWMLVVRVKGRVRPRPWARSADLRHFLTMFVVFVLFAMCWAPLNFIGLAVALDPVNVAPKVPEWLFVASYFLAYFNSCLNAAVYGLLNRNFRHEYKQILLSLCTRRALFPENSRCNTEAIRSKQSPAVTNNLLVEAHLQEGGA</sequence>
<evidence type="ECO:0000256" key="4">
    <source>
        <dbReference type="ARBA" id="ARBA00022989"/>
    </source>
</evidence>
<keyword evidence="5 12" id="KW-0297">G-protein coupled receptor</keyword>
<feature type="transmembrane region" description="Helical" evidence="13">
    <location>
        <begin position="185"/>
        <end position="214"/>
    </location>
</feature>
<organism evidence="15 16">
    <name type="scientific">Ictalurus punctatus</name>
    <name type="common">Channel catfish</name>
    <name type="synonym">Silurus punctatus</name>
    <dbReference type="NCBI Taxonomy" id="7998"/>
    <lineage>
        <taxon>Eukaryota</taxon>
        <taxon>Metazoa</taxon>
        <taxon>Chordata</taxon>
        <taxon>Craniata</taxon>
        <taxon>Vertebrata</taxon>
        <taxon>Euteleostomi</taxon>
        <taxon>Actinopterygii</taxon>
        <taxon>Neopterygii</taxon>
        <taxon>Teleostei</taxon>
        <taxon>Ostariophysi</taxon>
        <taxon>Siluriformes</taxon>
        <taxon>Ictaluridae</taxon>
        <taxon>Ictalurus</taxon>
    </lineage>
</organism>
<reference evidence="15" key="1">
    <citation type="journal article" date="2016" name="Nat. Commun.">
        <title>The channel catfish genome sequence provides insights into the evolution of scale formation in teleosts.</title>
        <authorList>
            <person name="Liu Z."/>
            <person name="Liu S."/>
            <person name="Yao J."/>
            <person name="Bao L."/>
            <person name="Zhang J."/>
            <person name="Li Y."/>
            <person name="Jiang C."/>
            <person name="Sun L."/>
            <person name="Wang R."/>
            <person name="Zhang Y."/>
            <person name="Zhou T."/>
            <person name="Zeng Q."/>
            <person name="Fu Q."/>
            <person name="Gao S."/>
            <person name="Li N."/>
            <person name="Koren S."/>
            <person name="Jiang Y."/>
            <person name="Zimin A."/>
            <person name="Xu P."/>
            <person name="Phillippy A.M."/>
            <person name="Geng X."/>
            <person name="Song L."/>
            <person name="Sun F."/>
            <person name="Li C."/>
            <person name="Wang X."/>
            <person name="Chen A."/>
            <person name="Jin Y."/>
            <person name="Yuan Z."/>
            <person name="Yang Y."/>
            <person name="Tan S."/>
            <person name="Peatman E."/>
            <person name="Lu J."/>
            <person name="Qin Z."/>
            <person name="Dunham R."/>
            <person name="Li Z."/>
            <person name="Sonstegard T."/>
            <person name="Feng J."/>
            <person name="Danzmann R.G."/>
            <person name="Schroeder S."/>
            <person name="Scheffler B."/>
            <person name="Duke M.V."/>
            <person name="Ballard L."/>
            <person name="Kucuktas H."/>
            <person name="Kaltenboeck L."/>
            <person name="Liu H."/>
            <person name="Armbruster J."/>
            <person name="Xie Y."/>
            <person name="Kirby M.L."/>
            <person name="Tian Y."/>
            <person name="Flanagan M.E."/>
            <person name="Mu W."/>
            <person name="Waldbieser G.C."/>
        </authorList>
    </citation>
    <scope>NUCLEOTIDE SEQUENCE [LARGE SCALE GENOMIC DNA]</scope>
    <source>
        <strain evidence="15">SDA103</strain>
    </source>
</reference>
<evidence type="ECO:0000256" key="5">
    <source>
        <dbReference type="ARBA" id="ARBA00023040"/>
    </source>
</evidence>
<dbReference type="OrthoDB" id="10044919at2759"/>
<dbReference type="PROSITE" id="PS00237">
    <property type="entry name" value="G_PROTEIN_RECEP_F1_1"/>
    <property type="match status" value="1"/>
</dbReference>
<dbReference type="GeneID" id="108259906"/>
<dbReference type="GO" id="GO:0008502">
    <property type="term" value="F:melatonin receptor activity"/>
    <property type="evidence" value="ECO:0007669"/>
    <property type="project" value="InterPro"/>
</dbReference>
<dbReference type="SMART" id="SM01381">
    <property type="entry name" value="7TM_GPCR_Srsx"/>
    <property type="match status" value="1"/>
</dbReference>
<dbReference type="KEGG" id="ipu:108259906"/>
<keyword evidence="4 13" id="KW-1133">Transmembrane helix</keyword>
<dbReference type="AlphaFoldDB" id="A0A2D0QA65"/>
<evidence type="ECO:0000313" key="16">
    <source>
        <dbReference type="RefSeq" id="XP_017315192.1"/>
    </source>
</evidence>
<feature type="transmembrane region" description="Helical" evidence="13">
    <location>
        <begin position="102"/>
        <end position="123"/>
    </location>
</feature>
<feature type="transmembrane region" description="Helical" evidence="13">
    <location>
        <begin position="235"/>
        <end position="261"/>
    </location>
</feature>
<evidence type="ECO:0000256" key="3">
    <source>
        <dbReference type="ARBA" id="ARBA00022692"/>
    </source>
</evidence>
<dbReference type="PANTHER" id="PTHR24228:SF56">
    <property type="entry name" value="MELATONIN-RELATED RECEPTOR"/>
    <property type="match status" value="1"/>
</dbReference>
<evidence type="ECO:0000313" key="15">
    <source>
        <dbReference type="Proteomes" id="UP000221080"/>
    </source>
</evidence>
<evidence type="ECO:0000256" key="1">
    <source>
        <dbReference type="ARBA" id="ARBA00004651"/>
    </source>
</evidence>
<dbReference type="PANTHER" id="PTHR24228">
    <property type="entry name" value="B2 BRADYKININ RECEPTOR/ANGIOTENSIN II RECEPTOR"/>
    <property type="match status" value="1"/>
</dbReference>
<reference evidence="16" key="2">
    <citation type="submission" date="2025-08" db="UniProtKB">
        <authorList>
            <consortium name="RefSeq"/>
        </authorList>
    </citation>
    <scope>IDENTIFICATION</scope>
    <source>
        <tissue evidence="16">Blood</tissue>
    </source>
</reference>
<keyword evidence="8" id="KW-1015">Disulfide bond</keyword>